<sequence length="122" mass="13507">MAAMRELKIHVEDTGEFFRRAADLARRLDAGERELSEAHLSFDGLDLLLRTMTHNRWALLRSLRQRGASSIRALAAALGRDYKAVHSDVTALIEAGLIERDQAGLISVPWSRISAELDLAAA</sequence>
<keyword evidence="2" id="KW-1185">Reference proteome</keyword>
<dbReference type="Proteomes" id="UP000255207">
    <property type="component" value="Unassembled WGS sequence"/>
</dbReference>
<name>A0A370L3K9_9HYPH</name>
<reference evidence="2" key="1">
    <citation type="submission" date="2018-07" db="EMBL/GenBank/DDBJ databases">
        <authorList>
            <person name="Safronova V.I."/>
            <person name="Chirak E.R."/>
            <person name="Sazanova A.L."/>
        </authorList>
    </citation>
    <scope>NUCLEOTIDE SEQUENCE [LARGE SCALE GENOMIC DNA]</scope>
    <source>
        <strain evidence="2">RCAM04685</strain>
    </source>
</reference>
<comment type="caution">
    <text evidence="1">The sequence shown here is derived from an EMBL/GenBank/DDBJ whole genome shotgun (WGS) entry which is preliminary data.</text>
</comment>
<dbReference type="EMBL" id="QQTP01000009">
    <property type="protein sequence ID" value="RDJ23032.1"/>
    <property type="molecule type" value="Genomic_DNA"/>
</dbReference>
<dbReference type="SUPFAM" id="SSF46785">
    <property type="entry name" value="Winged helix' DNA-binding domain"/>
    <property type="match status" value="1"/>
</dbReference>
<accession>A0A370L3K9</accession>
<protein>
    <submittedName>
        <fullName evidence="1">MarR family transcriptional regulator</fullName>
    </submittedName>
</protein>
<dbReference type="Pfam" id="PF25212">
    <property type="entry name" value="HVO_A0114"/>
    <property type="match status" value="1"/>
</dbReference>
<dbReference type="InterPro" id="IPR036390">
    <property type="entry name" value="WH_DNA-bd_sf"/>
</dbReference>
<organism evidence="1 2">
    <name type="scientific">Bosea caraganae</name>
    <dbReference type="NCBI Taxonomy" id="2763117"/>
    <lineage>
        <taxon>Bacteria</taxon>
        <taxon>Pseudomonadati</taxon>
        <taxon>Pseudomonadota</taxon>
        <taxon>Alphaproteobacteria</taxon>
        <taxon>Hyphomicrobiales</taxon>
        <taxon>Boseaceae</taxon>
        <taxon>Bosea</taxon>
    </lineage>
</organism>
<gene>
    <name evidence="1" type="ORF">DWE98_17885</name>
</gene>
<evidence type="ECO:0000313" key="2">
    <source>
        <dbReference type="Proteomes" id="UP000255207"/>
    </source>
</evidence>
<evidence type="ECO:0000313" key="1">
    <source>
        <dbReference type="EMBL" id="RDJ23032.1"/>
    </source>
</evidence>
<dbReference type="AlphaFoldDB" id="A0A370L3K9"/>
<dbReference type="InterPro" id="IPR036388">
    <property type="entry name" value="WH-like_DNA-bd_sf"/>
</dbReference>
<dbReference type="Gene3D" id="1.10.10.10">
    <property type="entry name" value="Winged helix-like DNA-binding domain superfamily/Winged helix DNA-binding domain"/>
    <property type="match status" value="1"/>
</dbReference>
<proteinExistence type="predicted"/>